<evidence type="ECO:0000313" key="4">
    <source>
        <dbReference type="Proteomes" id="UP000010473"/>
    </source>
</evidence>
<dbReference type="eggNOG" id="COG3307">
    <property type="taxonomic scope" value="Bacteria"/>
</dbReference>
<feature type="transmembrane region" description="Helical" evidence="2">
    <location>
        <begin position="531"/>
        <end position="548"/>
    </location>
</feature>
<gene>
    <name evidence="3" type="ordered locus">Sta7437_3653</name>
</gene>
<feature type="transmembrane region" description="Helical" evidence="2">
    <location>
        <begin position="212"/>
        <end position="231"/>
    </location>
</feature>
<dbReference type="STRING" id="111780.Sta7437_3653"/>
<name>K9XYF1_STAC7</name>
<evidence type="ECO:0008006" key="5">
    <source>
        <dbReference type="Google" id="ProtNLM"/>
    </source>
</evidence>
<feature type="transmembrane region" description="Helical" evidence="2">
    <location>
        <begin position="142"/>
        <end position="160"/>
    </location>
</feature>
<accession>K9XYF1</accession>
<feature type="transmembrane region" description="Helical" evidence="2">
    <location>
        <begin position="109"/>
        <end position="126"/>
    </location>
</feature>
<evidence type="ECO:0000313" key="3">
    <source>
        <dbReference type="EMBL" id="AFZ37151.1"/>
    </source>
</evidence>
<dbReference type="EMBL" id="CP003653">
    <property type="protein sequence ID" value="AFZ37151.1"/>
    <property type="molecule type" value="Genomic_DNA"/>
</dbReference>
<feature type="transmembrane region" description="Helical" evidence="2">
    <location>
        <begin position="86"/>
        <end position="103"/>
    </location>
</feature>
<organism evidence="3 4">
    <name type="scientific">Stanieria cyanosphaera (strain ATCC 29371 / PCC 7437)</name>
    <dbReference type="NCBI Taxonomy" id="111780"/>
    <lineage>
        <taxon>Bacteria</taxon>
        <taxon>Bacillati</taxon>
        <taxon>Cyanobacteriota</taxon>
        <taxon>Cyanophyceae</taxon>
        <taxon>Pleurocapsales</taxon>
        <taxon>Dermocarpellaceae</taxon>
        <taxon>Stanieria</taxon>
    </lineage>
</organism>
<keyword evidence="4" id="KW-1185">Reference proteome</keyword>
<feature type="transmembrane region" description="Helical" evidence="2">
    <location>
        <begin position="335"/>
        <end position="354"/>
    </location>
</feature>
<reference evidence="4" key="1">
    <citation type="journal article" date="2013" name="Proc. Natl. Acad. Sci. U.S.A.">
        <title>Improving the coverage of the cyanobacterial phylum using diversity-driven genome sequencing.</title>
        <authorList>
            <person name="Shih P.M."/>
            <person name="Wu D."/>
            <person name="Latifi A."/>
            <person name="Axen S.D."/>
            <person name="Fewer D.P."/>
            <person name="Talla E."/>
            <person name="Calteau A."/>
            <person name="Cai F."/>
            <person name="Tandeau de Marsac N."/>
            <person name="Rippka R."/>
            <person name="Herdman M."/>
            <person name="Sivonen K."/>
            <person name="Coursin T."/>
            <person name="Laurent T."/>
            <person name="Goodwin L."/>
            <person name="Nolan M."/>
            <person name="Davenport K.W."/>
            <person name="Han C.S."/>
            <person name="Rubin E.M."/>
            <person name="Eisen J.A."/>
            <person name="Woyke T."/>
            <person name="Gugger M."/>
            <person name="Kerfeld C.A."/>
        </authorList>
    </citation>
    <scope>NUCLEOTIDE SEQUENCE [LARGE SCALE GENOMIC DNA]</scope>
    <source>
        <strain evidence="4">ATCC 29371 / PCC 7437</strain>
    </source>
</reference>
<dbReference type="NCBIfam" id="NF038300">
    <property type="entry name" value="EPS_HpsL"/>
    <property type="match status" value="1"/>
</dbReference>
<dbReference type="RefSeq" id="WP_015194812.1">
    <property type="nucleotide sequence ID" value="NC_019748.1"/>
</dbReference>
<keyword evidence="2" id="KW-1133">Transmembrane helix</keyword>
<proteinExistence type="predicted"/>
<keyword evidence="2" id="KW-0812">Transmembrane</keyword>
<feature type="transmembrane region" description="Helical" evidence="2">
    <location>
        <begin position="64"/>
        <end position="81"/>
    </location>
</feature>
<dbReference type="Proteomes" id="UP000010473">
    <property type="component" value="Chromosome"/>
</dbReference>
<dbReference type="PATRIC" id="fig|111780.3.peg.3780"/>
<keyword evidence="2" id="KW-0472">Membrane</keyword>
<feature type="transmembrane region" description="Helical" evidence="2">
    <location>
        <begin position="506"/>
        <end position="525"/>
    </location>
</feature>
<dbReference type="OrthoDB" id="524903at2"/>
<dbReference type="KEGG" id="scs:Sta7437_3653"/>
<feature type="transmembrane region" description="Helical" evidence="2">
    <location>
        <begin position="474"/>
        <end position="494"/>
    </location>
</feature>
<dbReference type="HOGENOM" id="CLU_502190_0_0_3"/>
<protein>
    <recommendedName>
        <fullName evidence="5">O-antigen polymerase</fullName>
    </recommendedName>
</protein>
<feature type="transmembrane region" description="Helical" evidence="2">
    <location>
        <begin position="360"/>
        <end position="379"/>
    </location>
</feature>
<feature type="transmembrane region" description="Helical" evidence="2">
    <location>
        <begin position="243"/>
        <end position="262"/>
    </location>
</feature>
<feature type="transmembrane region" description="Helical" evidence="2">
    <location>
        <begin position="313"/>
        <end position="330"/>
    </location>
</feature>
<feature type="region of interest" description="Disordered" evidence="1">
    <location>
        <begin position="564"/>
        <end position="587"/>
    </location>
</feature>
<dbReference type="InterPro" id="IPR049753">
    <property type="entry name" value="EPS_HpsL-like"/>
</dbReference>
<sequence>MVKTKRRGKQKSQTIKPSLSLKERLIQKRKARQARQKLINLSVICILIGCVIGLPLAFIVDLKIGLIVTLIIPSLILSYCYPRQSLWFFLIYMPFSGTVTYWIGGGNALFQLSKDLFYFPALLALIQECRRRRKPIIVKKQLIITLAILLAFALMTLFLVNGSQQFLPYCSDLSEYEKLLRAPDGSLLLNPKTGLVIRTPCKEGIPFLQGILGLKVFLGYIPLIFCAYYLIDTKKQLFFLGRLLVVLAIICCTLGLIQYSMLATGICAGTRNAVASDLFKASIDAKCFVGGSLLYSPSQGQIRLPGTFVSPWHWAWFLIGNSFITFTVAFTDTSFLWRTTGLAGLALVFINAVISGQRIALAIVPVAVVILSILTGQIVNFKRFIPIGIGLALILGIVATSNPDIVQQRVDSFVSRWNTSPPHLFIQQQFDYAVRQQKSFLGRGLGSATNSARSFGSVSLIETYHPKVLYETGYVGLLTFMIFVTHLIIVTFKSYRSVKTPSVRSFAAGFWVFLLIISYFPYWYPLDTDPVSVYYWLFAGILLKLPVIDQQEQALLKIDNEANSKQGHKIKRKKSEGEPSPSTSIDE</sequence>
<feature type="transmembrane region" description="Helical" evidence="2">
    <location>
        <begin position="384"/>
        <end position="401"/>
    </location>
</feature>
<dbReference type="AlphaFoldDB" id="K9XYF1"/>
<evidence type="ECO:0000256" key="2">
    <source>
        <dbReference type="SAM" id="Phobius"/>
    </source>
</evidence>
<feature type="transmembrane region" description="Helical" evidence="2">
    <location>
        <begin position="38"/>
        <end position="58"/>
    </location>
</feature>
<evidence type="ECO:0000256" key="1">
    <source>
        <dbReference type="SAM" id="MobiDB-lite"/>
    </source>
</evidence>